<feature type="domain" description="Reverse transcriptase" evidence="1">
    <location>
        <begin position="149"/>
        <end position="416"/>
    </location>
</feature>
<dbReference type="SUPFAM" id="SSF56672">
    <property type="entry name" value="DNA/RNA polymerases"/>
    <property type="match status" value="1"/>
</dbReference>
<dbReference type="InterPro" id="IPR051083">
    <property type="entry name" value="GrpII_Intron_Splice-Mob/Def"/>
</dbReference>
<comment type="caution">
    <text evidence="2">The sequence shown here is derived from an EMBL/GenBank/DDBJ whole genome shotgun (WGS) entry which is preliminary data.</text>
</comment>
<accession>A0A2S6FYN6</accession>
<dbReference type="Pfam" id="PF00078">
    <property type="entry name" value="RVT_1"/>
    <property type="match status" value="1"/>
</dbReference>
<dbReference type="NCBIfam" id="TIGR04416">
    <property type="entry name" value="group_II_RT_mat"/>
    <property type="match status" value="1"/>
</dbReference>
<protein>
    <submittedName>
        <fullName evidence="2">Group II intron reverse transcriptase/maturase</fullName>
    </submittedName>
</protein>
<organism evidence="2 3">
    <name type="scientific">Clostridium algidicarnis DSM 15099</name>
    <dbReference type="NCBI Taxonomy" id="1121295"/>
    <lineage>
        <taxon>Bacteria</taxon>
        <taxon>Bacillati</taxon>
        <taxon>Bacillota</taxon>
        <taxon>Clostridia</taxon>
        <taxon>Eubacteriales</taxon>
        <taxon>Clostridiaceae</taxon>
        <taxon>Clostridium</taxon>
    </lineage>
</organism>
<keyword evidence="2" id="KW-0548">Nucleotidyltransferase</keyword>
<dbReference type="PANTHER" id="PTHR34047">
    <property type="entry name" value="NUCLEAR INTRON MATURASE 1, MITOCHONDRIAL-RELATED"/>
    <property type="match status" value="1"/>
</dbReference>
<dbReference type="Gene3D" id="1.10.30.50">
    <property type="match status" value="1"/>
</dbReference>
<dbReference type="EMBL" id="PTIS01000005">
    <property type="protein sequence ID" value="PPK48680.1"/>
    <property type="molecule type" value="Genomic_DNA"/>
</dbReference>
<name>A0A2S6FYN6_9CLOT</name>
<dbReference type="InterPro" id="IPR030931">
    <property type="entry name" value="Group_II_RT_mat"/>
</dbReference>
<dbReference type="CDD" id="cd00085">
    <property type="entry name" value="HNHc"/>
    <property type="match status" value="1"/>
</dbReference>
<dbReference type="InterPro" id="IPR003615">
    <property type="entry name" value="HNH_nuc"/>
</dbReference>
<dbReference type="PROSITE" id="PS50878">
    <property type="entry name" value="RT_POL"/>
    <property type="match status" value="1"/>
</dbReference>
<dbReference type="AlphaFoldDB" id="A0A2S6FYN6"/>
<evidence type="ECO:0000259" key="1">
    <source>
        <dbReference type="PROSITE" id="PS50878"/>
    </source>
</evidence>
<dbReference type="CDD" id="cd01651">
    <property type="entry name" value="RT_G2_intron"/>
    <property type="match status" value="1"/>
</dbReference>
<keyword evidence="2" id="KW-0808">Transferase</keyword>
<dbReference type="Proteomes" id="UP000239863">
    <property type="component" value="Unassembled WGS sequence"/>
</dbReference>
<evidence type="ECO:0000313" key="3">
    <source>
        <dbReference type="Proteomes" id="UP000239863"/>
    </source>
</evidence>
<proteinExistence type="predicted"/>
<dbReference type="InterPro" id="IPR000477">
    <property type="entry name" value="RT_dom"/>
</dbReference>
<dbReference type="GO" id="GO:0003964">
    <property type="term" value="F:RNA-directed DNA polymerase activity"/>
    <property type="evidence" value="ECO:0007669"/>
    <property type="project" value="UniProtKB-KW"/>
</dbReference>
<evidence type="ECO:0000313" key="2">
    <source>
        <dbReference type="EMBL" id="PPK48680.1"/>
    </source>
</evidence>
<dbReference type="InterPro" id="IPR043502">
    <property type="entry name" value="DNA/RNA_pol_sf"/>
</dbReference>
<dbReference type="PANTHER" id="PTHR34047:SF8">
    <property type="entry name" value="PROTEIN YKFC"/>
    <property type="match status" value="1"/>
</dbReference>
<gene>
    <name evidence="2" type="ORF">BD821_10559</name>
</gene>
<keyword evidence="2" id="KW-0695">RNA-directed DNA polymerase</keyword>
<sequence>MLKSSVRTKEIFVMKMEEWAQVVVTFINLVIKFIHSNTIGISCMTKKAHFQLQKGSESPMPKDTRNCIDSLRHNEYYDTQNVFDELYDKSKKDSEFYKLMDIILSEKNILLAYRNIKTNGGSITPGTDKKNINDIARMQPDEVIQMVRYILRGSKHGYRPKAVRRKEIPKPNGSIRPLGIPCIWDRLVQQCIKQVMEPICEAKFSDNSYGFRPNRSVEHAISRTYRMLQMSNLHWVIEFDIKGFFDNVDHSKLIKQIWALGIRDKELLYVIRRILEAPMKMPDGSLVKPDKGTPQGGILSPLLANIVLNELDHWVESQWQYSKVTDNYSQRLQKNGTVDKGHGYRAMRDSTNLKELWIVRYADDFRIFCKNKQDAEKSKVAIEKWLKERLKLDISQEKTRIVDVRKRSMEFLGFSIKVHKKKRSSKYVVDSHISQKALRDKGEKLANQVKVFCSYQGSDKEAKEVVIYNSMVMGIQNYYRIATNVANDLNRIQNRNYRIMYNRLNTQRGNRLVRQGRPLRDIEKKRYGKSKSLRYIAGTREPIYPIYYVQFKNPIALNRKICPYTIEGRKIIHDNLRTNSNIMYQLMNQKIGNISIEYYDNRISLYIAQWGKCYITGKEFTNTDEIHCHHKKAKYKGGTDEYSNLVLVDKDVHKLLHAKKLEIIKYYIDLLHLKQTEIRKVNRLRQLLELPIIVKEKQSLNLSYNYE</sequence>
<reference evidence="2 3" key="1">
    <citation type="submission" date="2018-02" db="EMBL/GenBank/DDBJ databases">
        <title>Genomic Encyclopedia of Archaeal and Bacterial Type Strains, Phase II (KMG-II): from individual species to whole genera.</title>
        <authorList>
            <person name="Goeker M."/>
        </authorList>
    </citation>
    <scope>NUCLEOTIDE SEQUENCE [LARGE SCALE GENOMIC DNA]</scope>
    <source>
        <strain evidence="2 3">DSM 15099</strain>
    </source>
</reference>